<dbReference type="InterPro" id="IPR051840">
    <property type="entry name" value="NifX/NifY_domain"/>
</dbReference>
<dbReference type="Gene3D" id="3.30.420.130">
    <property type="entry name" value="Dinitrogenase iron-molybdenum cofactor biosynthesis domain"/>
    <property type="match status" value="1"/>
</dbReference>
<evidence type="ECO:0000313" key="2">
    <source>
        <dbReference type="EMBL" id="GAI10183.1"/>
    </source>
</evidence>
<dbReference type="Pfam" id="PF02579">
    <property type="entry name" value="Nitro_FeMo-Co"/>
    <property type="match status" value="1"/>
</dbReference>
<comment type="caution">
    <text evidence="2">The sequence shown here is derived from an EMBL/GenBank/DDBJ whole genome shotgun (WGS) entry which is preliminary data.</text>
</comment>
<evidence type="ECO:0000259" key="1">
    <source>
        <dbReference type="Pfam" id="PF02579"/>
    </source>
</evidence>
<organism evidence="2">
    <name type="scientific">marine sediment metagenome</name>
    <dbReference type="NCBI Taxonomy" id="412755"/>
    <lineage>
        <taxon>unclassified sequences</taxon>
        <taxon>metagenomes</taxon>
        <taxon>ecological metagenomes</taxon>
    </lineage>
</organism>
<dbReference type="InterPro" id="IPR036105">
    <property type="entry name" value="DiNase_FeMo-co_biosyn_sf"/>
</dbReference>
<gene>
    <name evidence="2" type="ORF">S06H3_10710</name>
</gene>
<feature type="domain" description="Dinitrogenase iron-molybdenum cofactor biosynthesis" evidence="1">
    <location>
        <begin position="2"/>
        <end position="89"/>
    </location>
</feature>
<reference evidence="2" key="1">
    <citation type="journal article" date="2014" name="Front. Microbiol.">
        <title>High frequency of phylogenetically diverse reductive dehalogenase-homologous genes in deep subseafloor sedimentary metagenomes.</title>
        <authorList>
            <person name="Kawai M."/>
            <person name="Futagami T."/>
            <person name="Toyoda A."/>
            <person name="Takaki Y."/>
            <person name="Nishi S."/>
            <person name="Hori S."/>
            <person name="Arai W."/>
            <person name="Tsubouchi T."/>
            <person name="Morono Y."/>
            <person name="Uchiyama I."/>
            <person name="Ito T."/>
            <person name="Fujiyama A."/>
            <person name="Inagaki F."/>
            <person name="Takami H."/>
        </authorList>
    </citation>
    <scope>NUCLEOTIDE SEQUENCE</scope>
    <source>
        <strain evidence="2">Expedition CK06-06</strain>
    </source>
</reference>
<dbReference type="InterPro" id="IPR003731">
    <property type="entry name" value="Di-Nase_FeMo-co_biosynth"/>
</dbReference>
<feature type="non-terminal residue" evidence="2">
    <location>
        <position position="1"/>
    </location>
</feature>
<name>X1KU06_9ZZZZ</name>
<dbReference type="PANTHER" id="PTHR33937">
    <property type="entry name" value="IRON-MOLYBDENUM PROTEIN-RELATED-RELATED"/>
    <property type="match status" value="1"/>
</dbReference>
<dbReference type="AlphaFoldDB" id="X1KU06"/>
<accession>X1KU06</accession>
<dbReference type="EMBL" id="BARV01005023">
    <property type="protein sequence ID" value="GAI10183.1"/>
    <property type="molecule type" value="Genomic_DNA"/>
</dbReference>
<dbReference type="PANTHER" id="PTHR33937:SF2">
    <property type="entry name" value="DINITROGENASE IRON-MOLYBDENUM COFACTOR BIOSYNTHESIS DOMAIN-CONTAINING PROTEIN"/>
    <property type="match status" value="1"/>
</dbReference>
<proteinExistence type="predicted"/>
<dbReference type="SUPFAM" id="SSF53146">
    <property type="entry name" value="Nitrogenase accessory factor-like"/>
    <property type="match status" value="1"/>
</dbReference>
<protein>
    <recommendedName>
        <fullName evidence="1">Dinitrogenase iron-molybdenum cofactor biosynthesis domain-containing protein</fullName>
    </recommendedName>
</protein>
<sequence length="90" mass="9510">DVFGRARAFTIVTVEDSKIKGAKVVDNPAASYEYGAGPIVTKMLAEMKVEIVIAGEFGIGASVLLKDKNIRAVKVKAGTNVCRAVDSVIK</sequence>